<keyword evidence="1" id="KW-0732">Signal</keyword>
<evidence type="ECO:0000313" key="2">
    <source>
        <dbReference type="EMBL" id="OUR95668.1"/>
    </source>
</evidence>
<proteinExistence type="predicted"/>
<gene>
    <name evidence="2" type="ORF">A9Q84_14295</name>
</gene>
<sequence>MNSPLKISLFLLCISWQVQALSPSEICNSKSKQKIHCSEFSKTAPINLNKTSMESFVKWSWIVDKLTERKKFLKAEIDNNKGMLRYLRNSFVEEDESRDWYGNEYNNIRADFKNLKVITNEIDIASKKLNMCFRICSSAMRIENEDHLKKLQKLKIILLSKRPVLAGPNIEELILKESVSDKKFKSALVKTYASYLGETQEGIRKINRVYFKENSQLEFAKKSPEVVKKKRVDLFIQMISEKDYINDTLSSVLSELDWKNELSTGDSQGLACHFYNKNIDFLENKKIKKVGLEVGMLALPFVVGPTFRLGVWGLRGAGLLKWGMREEVFISVSKATAGAMSAAFFIKDSIAIPKKKEECSRFLNGFIETNNQTLYQKFIECNQELSSELLFLAAETTLVGLTSITSIMKSLKVSRSFKEESTFFHVKDFEELTFYLESKKIDNANFGDAGFKLTTKKGDYYVLNLNGPKREVAALSTKYWEFVSETYKERLNLSKAEIESFIRSSKSMEPRTTLLVSTKQDDMFKLRGGVALVDSSKASELLPLEKATGIRIKREKGRKIGEIVRLTVDGTTGDRKLSDELISQLISGLKTQDKLDSVYVYTSKAHQRLYQRMLKKKGMKSQLIHDLDRDVVLRIDLKDF</sequence>
<organism evidence="2 3">
    <name type="scientific">Halobacteriovorax marinus</name>
    <dbReference type="NCBI Taxonomy" id="97084"/>
    <lineage>
        <taxon>Bacteria</taxon>
        <taxon>Pseudomonadati</taxon>
        <taxon>Bdellovibrionota</taxon>
        <taxon>Bacteriovoracia</taxon>
        <taxon>Bacteriovoracales</taxon>
        <taxon>Halobacteriovoraceae</taxon>
        <taxon>Halobacteriovorax</taxon>
    </lineage>
</organism>
<comment type="caution">
    <text evidence="2">The sequence shown here is derived from an EMBL/GenBank/DDBJ whole genome shotgun (WGS) entry which is preliminary data.</text>
</comment>
<reference evidence="3" key="1">
    <citation type="journal article" date="2017" name="Proc. Natl. Acad. Sci. U.S.A.">
        <title>Simulation of Deepwater Horizon oil plume reveals substrate specialization within a complex community of hydrocarbon-degraders.</title>
        <authorList>
            <person name="Hu P."/>
            <person name="Dubinsky E.A."/>
            <person name="Probst A.J."/>
            <person name="Wang J."/>
            <person name="Sieber C.M.K."/>
            <person name="Tom L.M."/>
            <person name="Gardinali P."/>
            <person name="Banfield J.F."/>
            <person name="Atlas R.M."/>
            <person name="Andersen G.L."/>
        </authorList>
    </citation>
    <scope>NUCLEOTIDE SEQUENCE [LARGE SCALE GENOMIC DNA]</scope>
</reference>
<dbReference type="Proteomes" id="UP000196531">
    <property type="component" value="Unassembled WGS sequence"/>
</dbReference>
<evidence type="ECO:0000256" key="1">
    <source>
        <dbReference type="SAM" id="SignalP"/>
    </source>
</evidence>
<feature type="signal peptide" evidence="1">
    <location>
        <begin position="1"/>
        <end position="20"/>
    </location>
</feature>
<evidence type="ECO:0000313" key="3">
    <source>
        <dbReference type="Proteomes" id="UP000196531"/>
    </source>
</evidence>
<name>A0A1Y5F538_9BACT</name>
<accession>A0A1Y5F538</accession>
<dbReference type="AlphaFoldDB" id="A0A1Y5F538"/>
<protein>
    <submittedName>
        <fullName evidence="2">Uncharacterized protein</fullName>
    </submittedName>
</protein>
<feature type="chain" id="PRO_5013164664" evidence="1">
    <location>
        <begin position="21"/>
        <end position="640"/>
    </location>
</feature>
<dbReference type="EMBL" id="MAAO01000007">
    <property type="protein sequence ID" value="OUR95668.1"/>
    <property type="molecule type" value="Genomic_DNA"/>
</dbReference>